<evidence type="ECO:0000313" key="1">
    <source>
        <dbReference type="EMBL" id="KAF7948442.1"/>
    </source>
</evidence>
<dbReference type="RefSeq" id="XP_038734974.1">
    <property type="nucleotide sequence ID" value="XM_038874365.1"/>
</dbReference>
<proteinExistence type="predicted"/>
<protein>
    <submittedName>
        <fullName evidence="1">Uncharacterized protein</fullName>
    </submittedName>
</protein>
<organism evidence="1 2">
    <name type="scientific">Botrytis byssoidea</name>
    <dbReference type="NCBI Taxonomy" id="139641"/>
    <lineage>
        <taxon>Eukaryota</taxon>
        <taxon>Fungi</taxon>
        <taxon>Dikarya</taxon>
        <taxon>Ascomycota</taxon>
        <taxon>Pezizomycotina</taxon>
        <taxon>Leotiomycetes</taxon>
        <taxon>Helotiales</taxon>
        <taxon>Sclerotiniaceae</taxon>
        <taxon>Botrytis</taxon>
    </lineage>
</organism>
<gene>
    <name evidence="1" type="ORF">EAE97_003853</name>
</gene>
<accession>A0A9P5INT6</accession>
<name>A0A9P5INT6_9HELO</name>
<keyword evidence="2" id="KW-1185">Reference proteome</keyword>
<dbReference type="GeneID" id="62147442"/>
<evidence type="ECO:0000313" key="2">
    <source>
        <dbReference type="Proteomes" id="UP000710849"/>
    </source>
</evidence>
<dbReference type="AlphaFoldDB" id="A0A9P5INT6"/>
<reference evidence="1 2" key="1">
    <citation type="journal article" date="2020" name="Genome Biol. Evol.">
        <title>Comparative genomics of Sclerotiniaceae.</title>
        <authorList>
            <person name="Valero Jimenez C.A."/>
            <person name="Steentjes M."/>
            <person name="Scholten O.E."/>
            <person name="Van Kan J.A.L."/>
        </authorList>
    </citation>
    <scope>NUCLEOTIDE SEQUENCE [LARGE SCALE GENOMIC DNA]</scope>
    <source>
        <strain evidence="1 2">MUCL 94</strain>
    </source>
</reference>
<sequence length="143" mass="16495">MCNKTIHQTSKVTRCLQEDSFIASRTFDFIVLEHSNFLNLNLRFLISTWLKLTMTAISKPQGDLRDMPGFPSQFHTYHNLSHREISTANLKTTTNEDEFMIFINKYISDPGCDPADLFAPSENKPVFDQCLRHLGCLSFVSWD</sequence>
<dbReference type="EMBL" id="RCSW01000006">
    <property type="protein sequence ID" value="KAF7948442.1"/>
    <property type="molecule type" value="Genomic_DNA"/>
</dbReference>
<comment type="caution">
    <text evidence="1">The sequence shown here is derived from an EMBL/GenBank/DDBJ whole genome shotgun (WGS) entry which is preliminary data.</text>
</comment>
<dbReference type="Proteomes" id="UP000710849">
    <property type="component" value="Unassembled WGS sequence"/>
</dbReference>